<evidence type="ECO:0000313" key="8">
    <source>
        <dbReference type="Proteomes" id="UP001515480"/>
    </source>
</evidence>
<feature type="domain" description="Plus3" evidence="6">
    <location>
        <begin position="162"/>
        <end position="298"/>
    </location>
</feature>
<protein>
    <recommendedName>
        <fullName evidence="6">Plus3 domain-containing protein</fullName>
    </recommendedName>
</protein>
<dbReference type="Pfam" id="PF03126">
    <property type="entry name" value="Plus-3"/>
    <property type="match status" value="1"/>
</dbReference>
<dbReference type="InterPro" id="IPR004343">
    <property type="entry name" value="Plus-3_dom"/>
</dbReference>
<evidence type="ECO:0000256" key="2">
    <source>
        <dbReference type="ARBA" id="ARBA00023015"/>
    </source>
</evidence>
<evidence type="ECO:0000256" key="1">
    <source>
        <dbReference type="ARBA" id="ARBA00004123"/>
    </source>
</evidence>
<evidence type="ECO:0000259" key="6">
    <source>
        <dbReference type="PROSITE" id="PS51360"/>
    </source>
</evidence>
<evidence type="ECO:0000313" key="7">
    <source>
        <dbReference type="EMBL" id="KAL1504639.1"/>
    </source>
</evidence>
<evidence type="ECO:0000256" key="5">
    <source>
        <dbReference type="SAM" id="MobiDB-lite"/>
    </source>
</evidence>
<gene>
    <name evidence="7" type="ORF">AB1Y20_008421</name>
</gene>
<keyword evidence="3" id="KW-0804">Transcription</keyword>
<dbReference type="Proteomes" id="UP001515480">
    <property type="component" value="Unassembled WGS sequence"/>
</dbReference>
<proteinExistence type="predicted"/>
<keyword evidence="8" id="KW-1185">Reference proteome</keyword>
<name>A0AB34IT37_PRYPA</name>
<dbReference type="AlphaFoldDB" id="A0AB34IT37"/>
<accession>A0AB34IT37</accession>
<evidence type="ECO:0000256" key="4">
    <source>
        <dbReference type="ARBA" id="ARBA00023242"/>
    </source>
</evidence>
<organism evidence="7 8">
    <name type="scientific">Prymnesium parvum</name>
    <name type="common">Toxic golden alga</name>
    <dbReference type="NCBI Taxonomy" id="97485"/>
    <lineage>
        <taxon>Eukaryota</taxon>
        <taxon>Haptista</taxon>
        <taxon>Haptophyta</taxon>
        <taxon>Prymnesiophyceae</taxon>
        <taxon>Prymnesiales</taxon>
        <taxon>Prymnesiaceae</taxon>
        <taxon>Prymnesium</taxon>
    </lineage>
</organism>
<feature type="compositionally biased region" description="Polar residues" evidence="5">
    <location>
        <begin position="31"/>
        <end position="41"/>
    </location>
</feature>
<dbReference type="GO" id="GO:0003677">
    <property type="term" value="F:DNA binding"/>
    <property type="evidence" value="ECO:0007669"/>
    <property type="project" value="InterPro"/>
</dbReference>
<evidence type="ECO:0000256" key="3">
    <source>
        <dbReference type="ARBA" id="ARBA00023163"/>
    </source>
</evidence>
<feature type="compositionally biased region" description="Acidic residues" evidence="5">
    <location>
        <begin position="84"/>
        <end position="121"/>
    </location>
</feature>
<comment type="caution">
    <text evidence="7">The sequence shown here is derived from an EMBL/GenBank/DDBJ whole genome shotgun (WGS) entry which is preliminary data.</text>
</comment>
<comment type="subcellular location">
    <subcellularLocation>
        <location evidence="1">Nucleus</location>
    </subcellularLocation>
</comment>
<dbReference type="InterPro" id="IPR036128">
    <property type="entry name" value="Plus3-like_sf"/>
</dbReference>
<dbReference type="PANTHER" id="PTHR13115">
    <property type="entry name" value="RNA POLYMERASE-ASSOCIATED PROTEIN RTF1 HOMOLOG"/>
    <property type="match status" value="1"/>
</dbReference>
<keyword evidence="4" id="KW-0539">Nucleus</keyword>
<dbReference type="PROSITE" id="PS51360">
    <property type="entry name" value="PLUS3"/>
    <property type="match status" value="1"/>
</dbReference>
<dbReference type="SMART" id="SM00719">
    <property type="entry name" value="Plus3"/>
    <property type="match status" value="1"/>
</dbReference>
<sequence>MAQCLRDPRCIKTNKHIGWCRTKLEKGETNPFANRKSTSTEIVGKKRAMPTRSSGSAVARREAMAALGRKRDARQRRLRGEAATGDEEGEEDVDCEGEEDGSEEDSDEEQEESANAEEDGEMQYCDFGMSRNERRALREKGPRYVAEAEAEADAEEEGGHVDALPEELESIRLKRLILEKWLIEPFFSETVKGCLVRIGISSAQAGGQEHMLYRVAEVLGEKDFPDSPYTLGSRKTCKRLHLEFGETKQWYMMTSISNQPFDEFELRSWFQVREVCGLAQLSVHHLRSKQRALERASNFEYTEADVAHKLREEQKQASAAGKAPVLTTRQKLMAKEGFGSSTAPADLVARPLKMERNVLGQVFRSQRDEGE</sequence>
<reference evidence="7 8" key="1">
    <citation type="journal article" date="2024" name="Science">
        <title>Giant polyketide synthase enzymes in the biosynthesis of giant marine polyether toxins.</title>
        <authorList>
            <person name="Fallon T.R."/>
            <person name="Shende V.V."/>
            <person name="Wierzbicki I.H."/>
            <person name="Pendleton A.L."/>
            <person name="Watervoot N.F."/>
            <person name="Auber R.P."/>
            <person name="Gonzalez D.J."/>
            <person name="Wisecaver J.H."/>
            <person name="Moore B.S."/>
        </authorList>
    </citation>
    <scope>NUCLEOTIDE SEQUENCE [LARGE SCALE GENOMIC DNA]</scope>
    <source>
        <strain evidence="7 8">12B1</strain>
    </source>
</reference>
<dbReference type="GO" id="GO:1990269">
    <property type="term" value="F:RNA polymerase II C-terminal domain phosphoserine binding"/>
    <property type="evidence" value="ECO:0007669"/>
    <property type="project" value="TreeGrafter"/>
</dbReference>
<dbReference type="GO" id="GO:0016593">
    <property type="term" value="C:Cdc73/Paf1 complex"/>
    <property type="evidence" value="ECO:0007669"/>
    <property type="project" value="TreeGrafter"/>
</dbReference>
<dbReference type="Gene3D" id="3.90.70.200">
    <property type="entry name" value="Plus-3 domain"/>
    <property type="match status" value="1"/>
</dbReference>
<dbReference type="EMBL" id="JBGBPQ010000019">
    <property type="protein sequence ID" value="KAL1504639.1"/>
    <property type="molecule type" value="Genomic_DNA"/>
</dbReference>
<dbReference type="PANTHER" id="PTHR13115:SF8">
    <property type="entry name" value="RNA POLYMERASE-ASSOCIATED PROTEIN RTF1 HOMOLOG"/>
    <property type="match status" value="1"/>
</dbReference>
<keyword evidence="2" id="KW-0805">Transcription regulation</keyword>
<dbReference type="SUPFAM" id="SSF159042">
    <property type="entry name" value="Plus3-like"/>
    <property type="match status" value="1"/>
</dbReference>
<feature type="region of interest" description="Disordered" evidence="5">
    <location>
        <begin position="25"/>
        <end position="124"/>
    </location>
</feature>